<dbReference type="SUPFAM" id="SSF52540">
    <property type="entry name" value="P-loop containing nucleoside triphosphate hydrolases"/>
    <property type="match status" value="1"/>
</dbReference>
<evidence type="ECO:0000259" key="2">
    <source>
        <dbReference type="Pfam" id="PF00350"/>
    </source>
</evidence>
<feature type="compositionally biased region" description="Polar residues" evidence="1">
    <location>
        <begin position="61"/>
        <end position="71"/>
    </location>
</feature>
<dbReference type="Gene3D" id="1.10.150.50">
    <property type="entry name" value="Transcription Factor, Ets-1"/>
    <property type="match status" value="1"/>
</dbReference>
<evidence type="ECO:0000313" key="3">
    <source>
        <dbReference type="EMBL" id="KAK2833469.1"/>
    </source>
</evidence>
<sequence length="272" mass="30244">MDDFVLKKLTEWGFSDWIERFEDEGIDREGLECLEDKEIDHLFPKVGPRAKFKKRLKLLQGEQSTTSQGTEEISAHEQEDAADLNQVDLPVLPQQGLNTAGDASADASADAPAEQVQPSASDTNDEGKRKLDLQGECSNWQLPTRKRRCTLTPGSYTDGIILSGMKDIMRCVYERINFEDNTKLNAFLKTTISDLETDKRELVGVFGRTGAGKSSLINAVIGEKDLLPSGEVSACTTVMIKVEANTRNSKYEAEIEFITKRSQLCMEKNGKT</sequence>
<feature type="compositionally biased region" description="Low complexity" evidence="1">
    <location>
        <begin position="100"/>
        <end position="113"/>
    </location>
</feature>
<feature type="region of interest" description="Disordered" evidence="1">
    <location>
        <begin position="60"/>
        <end position="81"/>
    </location>
</feature>
<accession>A0AA88M949</accession>
<dbReference type="Pfam" id="PF00350">
    <property type="entry name" value="Dynamin_N"/>
    <property type="match status" value="1"/>
</dbReference>
<dbReference type="Gene3D" id="3.40.50.300">
    <property type="entry name" value="P-loop containing nucleotide triphosphate hydrolases"/>
    <property type="match status" value="1"/>
</dbReference>
<comment type="caution">
    <text evidence="3">The sequence shown here is derived from an EMBL/GenBank/DDBJ whole genome shotgun (WGS) entry which is preliminary data.</text>
</comment>
<dbReference type="InterPro" id="IPR027417">
    <property type="entry name" value="P-loop_NTPase"/>
</dbReference>
<dbReference type="InterPro" id="IPR013761">
    <property type="entry name" value="SAM/pointed_sf"/>
</dbReference>
<evidence type="ECO:0000256" key="1">
    <source>
        <dbReference type="SAM" id="MobiDB-lite"/>
    </source>
</evidence>
<feature type="region of interest" description="Disordered" evidence="1">
    <location>
        <begin position="94"/>
        <end position="130"/>
    </location>
</feature>
<organism evidence="3 4">
    <name type="scientific">Channa striata</name>
    <name type="common">Snakehead murrel</name>
    <name type="synonym">Ophicephalus striatus</name>
    <dbReference type="NCBI Taxonomy" id="64152"/>
    <lineage>
        <taxon>Eukaryota</taxon>
        <taxon>Metazoa</taxon>
        <taxon>Chordata</taxon>
        <taxon>Craniata</taxon>
        <taxon>Vertebrata</taxon>
        <taxon>Euteleostomi</taxon>
        <taxon>Actinopterygii</taxon>
        <taxon>Neopterygii</taxon>
        <taxon>Teleostei</taxon>
        <taxon>Neoteleostei</taxon>
        <taxon>Acanthomorphata</taxon>
        <taxon>Anabantaria</taxon>
        <taxon>Anabantiformes</taxon>
        <taxon>Channoidei</taxon>
        <taxon>Channidae</taxon>
        <taxon>Channa</taxon>
    </lineage>
</organism>
<dbReference type="PANTHER" id="PTHR36681:SF3">
    <property type="entry name" value="NUCLEAR GTPASE, GERMINAL CENTER-ASSOCIATED, TANDEM DUPLICATE 3"/>
    <property type="match status" value="1"/>
</dbReference>
<reference evidence="3" key="1">
    <citation type="submission" date="2023-07" db="EMBL/GenBank/DDBJ databases">
        <title>Chromosome-level Genome Assembly of Striped Snakehead (Channa striata).</title>
        <authorList>
            <person name="Liu H."/>
        </authorList>
    </citation>
    <scope>NUCLEOTIDE SEQUENCE</scope>
    <source>
        <strain evidence="3">Gz</strain>
        <tissue evidence="3">Muscle</tissue>
    </source>
</reference>
<dbReference type="EMBL" id="JAUPFM010000013">
    <property type="protein sequence ID" value="KAK2833469.1"/>
    <property type="molecule type" value="Genomic_DNA"/>
</dbReference>
<name>A0AA88M949_CHASR</name>
<evidence type="ECO:0000313" key="4">
    <source>
        <dbReference type="Proteomes" id="UP001187415"/>
    </source>
</evidence>
<protein>
    <recommendedName>
        <fullName evidence="2">Dynamin N-terminal domain-containing protein</fullName>
    </recommendedName>
</protein>
<dbReference type="AlphaFoldDB" id="A0AA88M949"/>
<keyword evidence="4" id="KW-1185">Reference proteome</keyword>
<feature type="domain" description="Dynamin N-terminal" evidence="2">
    <location>
        <begin position="203"/>
        <end position="249"/>
    </location>
</feature>
<dbReference type="InterPro" id="IPR045063">
    <property type="entry name" value="Dynamin_N"/>
</dbReference>
<gene>
    <name evidence="3" type="ORF">Q5P01_017358</name>
</gene>
<dbReference type="PANTHER" id="PTHR36681">
    <property type="entry name" value="NUCLEAR GTPASE, GERMINAL CENTER-ASSOCIATED, TANDEM DUPLICATE 3"/>
    <property type="match status" value="1"/>
</dbReference>
<proteinExistence type="predicted"/>
<dbReference type="Proteomes" id="UP001187415">
    <property type="component" value="Unassembled WGS sequence"/>
</dbReference>